<evidence type="ECO:0000256" key="2">
    <source>
        <dbReference type="ARBA" id="ARBA00023002"/>
    </source>
</evidence>
<dbReference type="InterPro" id="IPR036291">
    <property type="entry name" value="NAD(P)-bd_dom_sf"/>
</dbReference>
<dbReference type="EMBL" id="MAVT02001840">
    <property type="protein sequence ID" value="POS70039.1"/>
    <property type="molecule type" value="Genomic_DNA"/>
</dbReference>
<protein>
    <submittedName>
        <fullName evidence="4">Uncharacterized protein</fullName>
    </submittedName>
</protein>
<comment type="caution">
    <text evidence="4">The sequence shown here is derived from an EMBL/GenBank/DDBJ whole genome shotgun (WGS) entry which is preliminary data.</text>
</comment>
<keyword evidence="2" id="KW-0560">Oxidoreductase</keyword>
<dbReference type="AlphaFoldDB" id="A0A2P5HIF8"/>
<dbReference type="OrthoDB" id="5840532at2759"/>
<reference evidence="4" key="1">
    <citation type="submission" date="2017-09" db="EMBL/GenBank/DDBJ databases">
        <title>Polyketide synthases of a Diaporthe helianthi virulent isolate.</title>
        <authorList>
            <person name="Baroncelli R."/>
        </authorList>
    </citation>
    <scope>NUCLEOTIDE SEQUENCE [LARGE SCALE GENOMIC DNA]</scope>
    <source>
        <strain evidence="4">7/96</strain>
    </source>
</reference>
<dbReference type="CDD" id="cd05233">
    <property type="entry name" value="SDR_c"/>
    <property type="match status" value="1"/>
</dbReference>
<dbReference type="GO" id="GO:0050664">
    <property type="term" value="F:oxidoreductase activity, acting on NAD(P)H, oxygen as acceptor"/>
    <property type="evidence" value="ECO:0007669"/>
    <property type="project" value="TreeGrafter"/>
</dbReference>
<dbReference type="Pfam" id="PF00106">
    <property type="entry name" value="adh_short"/>
    <property type="match status" value="1"/>
</dbReference>
<dbReference type="Pfam" id="PF13561">
    <property type="entry name" value="adh_short_C2"/>
    <property type="match status" value="1"/>
</dbReference>
<dbReference type="InterPro" id="IPR002347">
    <property type="entry name" value="SDR_fam"/>
</dbReference>
<dbReference type="InParanoid" id="A0A2P5HIF8"/>
<keyword evidence="5" id="KW-1185">Reference proteome</keyword>
<gene>
    <name evidence="4" type="ORF">DHEL01_v211568</name>
</gene>
<evidence type="ECO:0000313" key="5">
    <source>
        <dbReference type="Proteomes" id="UP000094444"/>
    </source>
</evidence>
<dbReference type="SUPFAM" id="SSF51735">
    <property type="entry name" value="NAD(P)-binding Rossmann-fold domains"/>
    <property type="match status" value="1"/>
</dbReference>
<dbReference type="STRING" id="158607.A0A2P5HIF8"/>
<evidence type="ECO:0000256" key="1">
    <source>
        <dbReference type="ARBA" id="ARBA00006484"/>
    </source>
</evidence>
<dbReference type="PANTHER" id="PTHR43008">
    <property type="entry name" value="BENZIL REDUCTASE"/>
    <property type="match status" value="1"/>
</dbReference>
<dbReference type="Gene3D" id="3.40.50.720">
    <property type="entry name" value="NAD(P)-binding Rossmann-like Domain"/>
    <property type="match status" value="1"/>
</dbReference>
<evidence type="ECO:0000256" key="3">
    <source>
        <dbReference type="SAM" id="MobiDB-lite"/>
    </source>
</evidence>
<evidence type="ECO:0000313" key="4">
    <source>
        <dbReference type="EMBL" id="POS70039.1"/>
    </source>
</evidence>
<comment type="similarity">
    <text evidence="1">Belongs to the short-chain dehydrogenases/reductases (SDR) family.</text>
</comment>
<sequence length="327" mass="35094">MSDTSFNRPVAVITGAAGSLGRAIAQEFALEGRSLILCDLNSVDSAMHSIRNLLSARSITAVTGDITRADFPAQIKVALGGRKISCLVHTAGVSPAVKDGKRIFDVNFTATRRLVDALAPEMQQPGGVVILVASVGGKLVQNSAVDLAVKRHLKGSVSPTLWALKRFPYTAYSVSKRCMQVYARKMARPLAQPSAIGPGGVRIVTVSPGVIDTDMTLHYASRPNLSTLISSGPMERMGRPDEVVPVIKFLASEGASYITGVDILVDGGIVASKRRALKSTAKVVMNERREKKKALKTFEKQEKLRGLEAKNTKGKGKEPPVYKEIEE</sequence>
<dbReference type="Proteomes" id="UP000094444">
    <property type="component" value="Unassembled WGS sequence"/>
</dbReference>
<dbReference type="GO" id="GO:0016616">
    <property type="term" value="F:oxidoreductase activity, acting on the CH-OH group of donors, NAD or NADP as acceptor"/>
    <property type="evidence" value="ECO:0007669"/>
    <property type="project" value="UniProtKB-ARBA"/>
</dbReference>
<name>A0A2P5HIF8_DIAHE</name>
<feature type="region of interest" description="Disordered" evidence="3">
    <location>
        <begin position="304"/>
        <end position="327"/>
    </location>
</feature>
<accession>A0A2P5HIF8</accession>
<dbReference type="PANTHER" id="PTHR43008:SF4">
    <property type="entry name" value="CHAIN DEHYDROGENASE, PUTATIVE (AFU_ORTHOLOGUE AFUA_4G08710)-RELATED"/>
    <property type="match status" value="1"/>
</dbReference>
<dbReference type="PRINTS" id="PR00081">
    <property type="entry name" value="GDHRDH"/>
</dbReference>
<organism evidence="4 5">
    <name type="scientific">Diaporthe helianthi</name>
    <dbReference type="NCBI Taxonomy" id="158607"/>
    <lineage>
        <taxon>Eukaryota</taxon>
        <taxon>Fungi</taxon>
        <taxon>Dikarya</taxon>
        <taxon>Ascomycota</taxon>
        <taxon>Pezizomycotina</taxon>
        <taxon>Sordariomycetes</taxon>
        <taxon>Sordariomycetidae</taxon>
        <taxon>Diaporthales</taxon>
        <taxon>Diaporthaceae</taxon>
        <taxon>Diaporthe</taxon>
    </lineage>
</organism>
<proteinExistence type="inferred from homology"/>